<organism evidence="1 2">
    <name type="scientific">Parapedobacter composti</name>
    <dbReference type="NCBI Taxonomy" id="623281"/>
    <lineage>
        <taxon>Bacteria</taxon>
        <taxon>Pseudomonadati</taxon>
        <taxon>Bacteroidota</taxon>
        <taxon>Sphingobacteriia</taxon>
        <taxon>Sphingobacteriales</taxon>
        <taxon>Sphingobacteriaceae</taxon>
        <taxon>Parapedobacter</taxon>
    </lineage>
</organism>
<proteinExistence type="predicted"/>
<protein>
    <submittedName>
        <fullName evidence="1">Uncharacterized protein</fullName>
    </submittedName>
</protein>
<evidence type="ECO:0000313" key="1">
    <source>
        <dbReference type="EMBL" id="SFC58040.1"/>
    </source>
</evidence>
<dbReference type="STRING" id="623281.SAMN05421747_11555"/>
<dbReference type="OrthoDB" id="978725at2"/>
<name>A0A1I1KKT1_9SPHI</name>
<evidence type="ECO:0000313" key="2">
    <source>
        <dbReference type="Proteomes" id="UP000199577"/>
    </source>
</evidence>
<dbReference type="AlphaFoldDB" id="A0A1I1KKT1"/>
<gene>
    <name evidence="1" type="ORF">SAMN05421747_11555</name>
</gene>
<sequence length="235" mass="27649">MSVLFEDSNVEKYTAECSLTYSSFIYCMMLNRLSRGYSALELSFLLGQDDDFIRNMERFDVMDFSIELYGQLCRVFCHTNFLRHQHHGEPSLRHEMHSWKAGDTIFYRMECYKSDYESIVLFQLCEEDPAVSKYRYENSVKDRQQAAQDGITEMFVHQCFDKPIEPHRLYRQLESLIGVGVDPIHFKTELDKLVGRKGKAPLKRTKRRSFGYRYVLHPGVNLAAALDFITDKFNK</sequence>
<dbReference type="Proteomes" id="UP000199577">
    <property type="component" value="Unassembled WGS sequence"/>
</dbReference>
<accession>A0A1I1KKT1</accession>
<keyword evidence="2" id="KW-1185">Reference proteome</keyword>
<reference evidence="2" key="1">
    <citation type="submission" date="2016-10" db="EMBL/GenBank/DDBJ databases">
        <authorList>
            <person name="Varghese N."/>
            <person name="Submissions S."/>
        </authorList>
    </citation>
    <scope>NUCLEOTIDE SEQUENCE [LARGE SCALE GENOMIC DNA]</scope>
    <source>
        <strain evidence="2">DSM 22900</strain>
    </source>
</reference>
<dbReference type="EMBL" id="FOLL01000015">
    <property type="protein sequence ID" value="SFC58040.1"/>
    <property type="molecule type" value="Genomic_DNA"/>
</dbReference>
<dbReference type="RefSeq" id="WP_090974369.1">
    <property type="nucleotide sequence ID" value="NZ_FOLL01000015.1"/>
</dbReference>